<dbReference type="GO" id="GO:0003700">
    <property type="term" value="F:DNA-binding transcription factor activity"/>
    <property type="evidence" value="ECO:0007669"/>
    <property type="project" value="InterPro"/>
</dbReference>
<dbReference type="EMBL" id="VLKR01000037">
    <property type="protein sequence ID" value="TWI15831.1"/>
    <property type="molecule type" value="Genomic_DNA"/>
</dbReference>
<reference evidence="5 6" key="1">
    <citation type="journal article" date="2015" name="Stand. Genomic Sci.">
        <title>Genomic Encyclopedia of Bacterial and Archaeal Type Strains, Phase III: the genomes of soil and plant-associated and newly described type strains.</title>
        <authorList>
            <person name="Whitman W.B."/>
            <person name="Woyke T."/>
            <person name="Klenk H.P."/>
            <person name="Zhou Y."/>
            <person name="Lilburn T.G."/>
            <person name="Beck B.J."/>
            <person name="De Vos P."/>
            <person name="Vandamme P."/>
            <person name="Eisen J.A."/>
            <person name="Garrity G."/>
            <person name="Hugenholtz P."/>
            <person name="Kyrpides N.C."/>
        </authorList>
    </citation>
    <scope>NUCLEOTIDE SEQUENCE [LARGE SCALE GENOMIC DNA]</scope>
    <source>
        <strain evidence="5 6">CGMCC 1.6855</strain>
    </source>
</reference>
<dbReference type="PROSITE" id="PS01124">
    <property type="entry name" value="HTH_ARAC_FAMILY_2"/>
    <property type="match status" value="1"/>
</dbReference>
<dbReference type="Pfam" id="PF20240">
    <property type="entry name" value="DUF6597"/>
    <property type="match status" value="1"/>
</dbReference>
<evidence type="ECO:0000259" key="4">
    <source>
        <dbReference type="PROSITE" id="PS01124"/>
    </source>
</evidence>
<proteinExistence type="predicted"/>
<protein>
    <submittedName>
        <fullName evidence="5">AraC-like DNA-binding protein</fullName>
    </submittedName>
</protein>
<keyword evidence="2 5" id="KW-0238">DNA-binding</keyword>
<evidence type="ECO:0000256" key="2">
    <source>
        <dbReference type="ARBA" id="ARBA00023125"/>
    </source>
</evidence>
<dbReference type="PANTHER" id="PTHR46796">
    <property type="entry name" value="HTH-TYPE TRANSCRIPTIONAL ACTIVATOR RHAS-RELATED"/>
    <property type="match status" value="1"/>
</dbReference>
<keyword evidence="1" id="KW-0805">Transcription regulation</keyword>
<name>A0A562M8F6_9SPHI</name>
<dbReference type="InterPro" id="IPR050204">
    <property type="entry name" value="AraC_XylS_family_regulators"/>
</dbReference>
<dbReference type="InterPro" id="IPR018060">
    <property type="entry name" value="HTH_AraC"/>
</dbReference>
<evidence type="ECO:0000313" key="6">
    <source>
        <dbReference type="Proteomes" id="UP000315908"/>
    </source>
</evidence>
<dbReference type="AlphaFoldDB" id="A0A562M8F6"/>
<dbReference type="Proteomes" id="UP000315908">
    <property type="component" value="Unassembled WGS sequence"/>
</dbReference>
<accession>A0A562M8F6</accession>
<organism evidence="5 6">
    <name type="scientific">Sphingobacterium siyangense</name>
    <dbReference type="NCBI Taxonomy" id="459529"/>
    <lineage>
        <taxon>Bacteria</taxon>
        <taxon>Pseudomonadati</taxon>
        <taxon>Bacteroidota</taxon>
        <taxon>Sphingobacteriia</taxon>
        <taxon>Sphingobacteriales</taxon>
        <taxon>Sphingobacteriaceae</taxon>
        <taxon>Sphingobacterium</taxon>
    </lineage>
</organism>
<evidence type="ECO:0000313" key="5">
    <source>
        <dbReference type="EMBL" id="TWI15831.1"/>
    </source>
</evidence>
<comment type="caution">
    <text evidence="5">The sequence shown here is derived from an EMBL/GenBank/DDBJ whole genome shotgun (WGS) entry which is preliminary data.</text>
</comment>
<dbReference type="GO" id="GO:0043565">
    <property type="term" value="F:sequence-specific DNA binding"/>
    <property type="evidence" value="ECO:0007669"/>
    <property type="project" value="InterPro"/>
</dbReference>
<dbReference type="SMART" id="SM00342">
    <property type="entry name" value="HTH_ARAC"/>
    <property type="match status" value="1"/>
</dbReference>
<dbReference type="InterPro" id="IPR046532">
    <property type="entry name" value="DUF6597"/>
</dbReference>
<sequence>MGLLTGCAVINFEGKVMAYKRIKTMENELKYQAIKPDKSLADFVESFWLLQNQSDCNREVVVLPDGRVDLFFTQSATESFHVTLLGIQTQPGKAIIAPLRQTYAISFNPLAVQSVFQTNIVNLVDRATLLPPNFWNFSANDLNNFDSFCAKATNKIQSLLPLEVDNRKRTLFDLIYASNGAITIKELAAQSFWSRQQINRYFDQQFGLTAKAYCNIIRFRASFQHIKEGKLFPQQNFADQSHFIKEVKKLAGVSPKELLKNQNERFIQFSTLRPT</sequence>
<feature type="domain" description="HTH araC/xylS-type" evidence="4">
    <location>
        <begin position="166"/>
        <end position="261"/>
    </location>
</feature>
<keyword evidence="3" id="KW-0804">Transcription</keyword>
<dbReference type="Gene3D" id="1.10.10.60">
    <property type="entry name" value="Homeodomain-like"/>
    <property type="match status" value="1"/>
</dbReference>
<gene>
    <name evidence="5" type="ORF">IQ31_04754</name>
</gene>
<evidence type="ECO:0000256" key="1">
    <source>
        <dbReference type="ARBA" id="ARBA00023015"/>
    </source>
</evidence>
<evidence type="ECO:0000256" key="3">
    <source>
        <dbReference type="ARBA" id="ARBA00023163"/>
    </source>
</evidence>